<dbReference type="Gene3D" id="3.40.50.1240">
    <property type="entry name" value="Phosphoglycerate mutase-like"/>
    <property type="match status" value="1"/>
</dbReference>
<dbReference type="InterPro" id="IPR029033">
    <property type="entry name" value="His_PPase_superfam"/>
</dbReference>
<dbReference type="AlphaFoldDB" id="A0AAV1IJF0"/>
<comment type="caution">
    <text evidence="3">The sequence shown here is derived from an EMBL/GenBank/DDBJ whole genome shotgun (WGS) entry which is preliminary data.</text>
</comment>
<reference evidence="3 4" key="1">
    <citation type="submission" date="2023-10" db="EMBL/GenBank/DDBJ databases">
        <authorList>
            <person name="Maclean D."/>
            <person name="Macfadyen A."/>
        </authorList>
    </citation>
    <scope>NUCLEOTIDE SEQUENCE [LARGE SCALE GENOMIC DNA]</scope>
</reference>
<feature type="compositionally biased region" description="Polar residues" evidence="2">
    <location>
        <begin position="13"/>
        <end position="31"/>
    </location>
</feature>
<protein>
    <submittedName>
        <fullName evidence="3">Uncharacterized protein</fullName>
    </submittedName>
</protein>
<evidence type="ECO:0000313" key="3">
    <source>
        <dbReference type="EMBL" id="CAK0787456.1"/>
    </source>
</evidence>
<dbReference type="SMART" id="SM00855">
    <property type="entry name" value="PGAM"/>
    <property type="match status" value="1"/>
</dbReference>
<dbReference type="Proteomes" id="UP001314263">
    <property type="component" value="Unassembled WGS sequence"/>
</dbReference>
<dbReference type="SUPFAM" id="SSF53254">
    <property type="entry name" value="Phosphoglycerate mutase-like"/>
    <property type="match status" value="1"/>
</dbReference>
<name>A0AAV1IJF0_9CHLO</name>
<feature type="region of interest" description="Disordered" evidence="2">
    <location>
        <begin position="1"/>
        <end position="35"/>
    </location>
</feature>
<dbReference type="EMBL" id="CAUYUE010000017">
    <property type="protein sequence ID" value="CAK0787456.1"/>
    <property type="molecule type" value="Genomic_DNA"/>
</dbReference>
<dbReference type="InterPro" id="IPR013078">
    <property type="entry name" value="His_Pase_superF_clade-1"/>
</dbReference>
<dbReference type="PANTHER" id="PTHR47623">
    <property type="entry name" value="OS09G0287300 PROTEIN"/>
    <property type="match status" value="1"/>
</dbReference>
<dbReference type="CDD" id="cd07067">
    <property type="entry name" value="HP_PGM_like"/>
    <property type="match status" value="1"/>
</dbReference>
<evidence type="ECO:0000256" key="2">
    <source>
        <dbReference type="SAM" id="MobiDB-lite"/>
    </source>
</evidence>
<proteinExistence type="predicted"/>
<feature type="binding site" evidence="1">
    <location>
        <position position="119"/>
    </location>
    <ligand>
        <name>substrate</name>
    </ligand>
</feature>
<evidence type="ECO:0000256" key="1">
    <source>
        <dbReference type="PIRSR" id="PIRSR613078-2"/>
    </source>
</evidence>
<organism evidence="3 4">
    <name type="scientific">Coccomyxa viridis</name>
    <dbReference type="NCBI Taxonomy" id="1274662"/>
    <lineage>
        <taxon>Eukaryota</taxon>
        <taxon>Viridiplantae</taxon>
        <taxon>Chlorophyta</taxon>
        <taxon>core chlorophytes</taxon>
        <taxon>Trebouxiophyceae</taxon>
        <taxon>Trebouxiophyceae incertae sedis</taxon>
        <taxon>Coccomyxaceae</taxon>
        <taxon>Coccomyxa</taxon>
    </lineage>
</organism>
<gene>
    <name evidence="3" type="ORF">CVIRNUC_010676</name>
</gene>
<evidence type="ECO:0000313" key="4">
    <source>
        <dbReference type="Proteomes" id="UP001314263"/>
    </source>
</evidence>
<dbReference type="Pfam" id="PF00300">
    <property type="entry name" value="His_Phos_1"/>
    <property type="match status" value="1"/>
</dbReference>
<keyword evidence="4" id="KW-1185">Reference proteome</keyword>
<accession>A0AAV1IJF0</accession>
<dbReference type="PANTHER" id="PTHR47623:SF1">
    <property type="entry name" value="OS09G0287300 PROTEIN"/>
    <property type="match status" value="1"/>
</dbReference>
<sequence>MDLQSRGYMHPSHSLSRSTQQIPSTARPTRLSSRRPFHCRTKCSIAVAEPSISTKTLNAQGQMRLVMMRHAESEERLQGIRDHDRPITDEGRSSAREVAAKLAERGWLPDVIVSSDSTRTKQTLAMMAEAHPAFQEAATLFRGSLYTVAALDGQTRKHLQEVVTAEVDQRAEQVQCVLCLGHNKGMEEAATSLAGNAVRLETANAALLQKLGDSWQEALAEEHAWDLVEVLIPKSQLQH</sequence>